<keyword evidence="6 7" id="KW-0482">Metalloprotease</keyword>
<evidence type="ECO:0000256" key="7">
    <source>
        <dbReference type="RuleBase" id="RU003435"/>
    </source>
</evidence>
<reference evidence="10" key="1">
    <citation type="submission" date="2023-03" db="EMBL/GenBank/DDBJ databases">
        <title>Andean soil-derived lignocellulolytic bacterial consortium as a source of novel taxa and putative plastic-active enzymes.</title>
        <authorList>
            <person name="Diaz-Garcia L."/>
            <person name="Chuvochina M."/>
            <person name="Feuerriegel G."/>
            <person name="Bunk B."/>
            <person name="Sproer C."/>
            <person name="Streit W.R."/>
            <person name="Rodriguez L.M."/>
            <person name="Overmann J."/>
            <person name="Jimenez D.J."/>
        </authorList>
    </citation>
    <scope>NUCLEOTIDE SEQUENCE</scope>
    <source>
        <strain evidence="10">MAG 26</strain>
    </source>
</reference>
<dbReference type="InterPro" id="IPR034005">
    <property type="entry name" value="M3A_DCP"/>
</dbReference>
<dbReference type="GO" id="GO:0004222">
    <property type="term" value="F:metalloendopeptidase activity"/>
    <property type="evidence" value="ECO:0007669"/>
    <property type="project" value="InterPro"/>
</dbReference>
<dbReference type="EMBL" id="CP119316">
    <property type="protein sequence ID" value="WEK47383.1"/>
    <property type="molecule type" value="Genomic_DNA"/>
</dbReference>
<evidence type="ECO:0000256" key="4">
    <source>
        <dbReference type="ARBA" id="ARBA00022801"/>
    </source>
</evidence>
<comment type="similarity">
    <text evidence="1 7">Belongs to the peptidase M3 family.</text>
</comment>
<dbReference type="Gene3D" id="1.10.1370.10">
    <property type="entry name" value="Neurolysin, domain 3"/>
    <property type="match status" value="1"/>
</dbReference>
<name>A0AAJ5X6J9_9SPHN</name>
<comment type="cofactor">
    <cofactor evidence="7">
        <name>Zn(2+)</name>
        <dbReference type="ChEBI" id="CHEBI:29105"/>
    </cofactor>
    <text evidence="7">Binds 1 zinc ion.</text>
</comment>
<evidence type="ECO:0000256" key="1">
    <source>
        <dbReference type="ARBA" id="ARBA00006040"/>
    </source>
</evidence>
<dbReference type="PANTHER" id="PTHR43660:SF1">
    <property type="entry name" value="DIPEPTIDYL CARBOXYPEPTIDASE"/>
    <property type="match status" value="1"/>
</dbReference>
<evidence type="ECO:0000256" key="3">
    <source>
        <dbReference type="ARBA" id="ARBA00022723"/>
    </source>
</evidence>
<evidence type="ECO:0000259" key="9">
    <source>
        <dbReference type="Pfam" id="PF01432"/>
    </source>
</evidence>
<evidence type="ECO:0000256" key="8">
    <source>
        <dbReference type="SAM" id="SignalP"/>
    </source>
</evidence>
<organism evidence="10 11">
    <name type="scientific">Candidatus Andeanibacterium colombiense</name>
    <dbReference type="NCBI Taxonomy" id="3121345"/>
    <lineage>
        <taxon>Bacteria</taxon>
        <taxon>Pseudomonadati</taxon>
        <taxon>Pseudomonadota</taxon>
        <taxon>Alphaproteobacteria</taxon>
        <taxon>Sphingomonadales</taxon>
        <taxon>Sphingomonadaceae</taxon>
        <taxon>Candidatus Andeanibacterium</taxon>
    </lineage>
</organism>
<evidence type="ECO:0000256" key="2">
    <source>
        <dbReference type="ARBA" id="ARBA00022670"/>
    </source>
</evidence>
<dbReference type="AlphaFoldDB" id="A0AAJ5X6J9"/>
<dbReference type="GO" id="GO:0005829">
    <property type="term" value="C:cytosol"/>
    <property type="evidence" value="ECO:0007669"/>
    <property type="project" value="TreeGrafter"/>
</dbReference>
<feature type="domain" description="Peptidase M3A/M3B catalytic" evidence="9">
    <location>
        <begin position="266"/>
        <end position="713"/>
    </location>
</feature>
<evidence type="ECO:0000256" key="5">
    <source>
        <dbReference type="ARBA" id="ARBA00022833"/>
    </source>
</evidence>
<dbReference type="KEGG" id="acob:P0Y56_03600"/>
<proteinExistence type="inferred from homology"/>
<dbReference type="PANTHER" id="PTHR43660">
    <property type="entry name" value="DIPEPTIDYL CARBOXYPEPTIDASE"/>
    <property type="match status" value="1"/>
</dbReference>
<dbReference type="Pfam" id="PF01432">
    <property type="entry name" value="Peptidase_M3"/>
    <property type="match status" value="1"/>
</dbReference>
<dbReference type="FunFam" id="3.40.390.10:FF:000009">
    <property type="entry name" value="Oligopeptidase A"/>
    <property type="match status" value="1"/>
</dbReference>
<dbReference type="GO" id="GO:0004180">
    <property type="term" value="F:carboxypeptidase activity"/>
    <property type="evidence" value="ECO:0007669"/>
    <property type="project" value="TreeGrafter"/>
</dbReference>
<evidence type="ECO:0000313" key="10">
    <source>
        <dbReference type="EMBL" id="WEK47383.1"/>
    </source>
</evidence>
<dbReference type="InterPro" id="IPR024079">
    <property type="entry name" value="MetalloPept_cat_dom_sf"/>
</dbReference>
<accession>A0AAJ5X6J9</accession>
<keyword evidence="5 7" id="KW-0862">Zinc</keyword>
<evidence type="ECO:0000256" key="6">
    <source>
        <dbReference type="ARBA" id="ARBA00023049"/>
    </source>
</evidence>
<dbReference type="Proteomes" id="UP001218362">
    <property type="component" value="Chromosome"/>
</dbReference>
<feature type="signal peptide" evidence="8">
    <location>
        <begin position="1"/>
        <end position="28"/>
    </location>
</feature>
<keyword evidence="2 7" id="KW-0645">Protease</keyword>
<sequence>MKSRFLVTAAPALFGAMLLAGWSASGNAQTVKPASTPEATGPFAQESTLPFHAPDFSKIKDTDYQPAVEQGIAIELGEIEAIADDPAAPTFDNTLVAMQRAGAMLTRAYTPFNQMVAANTNDTLDAADTALSPKIAAMRDAIYLNDKLFQRVKAVYDNRAKLGLTGEDAMLAETTYADFVHAGALLTAAQKEQLKTMNARIAALETEFSQKLTDGTAAKAPVFDSAAELAGLSQAEIDAAAALAAKMGQPGKFALPLINTTQQPQLTRLTNRESRRKLFEASINRSNGGDKYDTTAIVIELAKLRAQQAALLGQPSFAAYAMYDRMVKDPAKAIKFMDDFVPALAATQTREAKMLQDMAKSEGQDIALEPWDWGYYAEKVRKAKYDIDDAAVKPYFGVWKTLEDGVFYAANKFYGITFKRRTDIPTYHPDMRVYTVYDKDGSELGLFEYDPFARPNKQGGAWMGNFVEQSYLLGDRPVIYNSINITPPAAGEPALATADDVTTMFHEFGHALHGFFASQKYPSLSGTNTARDFVEFPSQFNENFAFLPEILNHFAQNAQGETIPPELVAKIEAAKKFNQSLEFGETLEAAMLDMKWHALTPANTPTDAQAFEKQALGEIKLDTRLIPPRYRTPYFRHIWSNGYSAGYYSYIWTEMLAHDAWDWVVTHGGPTRANGEHIRASFLGQGHTKDYGVMYRDFAGRDPGVKAMIEARGLDQK</sequence>
<protein>
    <submittedName>
        <fullName evidence="10">M3 family metallopeptidase</fullName>
    </submittedName>
</protein>
<dbReference type="InterPro" id="IPR001567">
    <property type="entry name" value="Pept_M3A_M3B_dom"/>
</dbReference>
<evidence type="ECO:0000313" key="11">
    <source>
        <dbReference type="Proteomes" id="UP001218362"/>
    </source>
</evidence>
<gene>
    <name evidence="10" type="ORF">P0Y56_03600</name>
</gene>
<keyword evidence="4 7" id="KW-0378">Hydrolase</keyword>
<dbReference type="GO" id="GO:0006508">
    <property type="term" value="P:proteolysis"/>
    <property type="evidence" value="ECO:0007669"/>
    <property type="project" value="UniProtKB-KW"/>
</dbReference>
<dbReference type="GO" id="GO:0046872">
    <property type="term" value="F:metal ion binding"/>
    <property type="evidence" value="ECO:0007669"/>
    <property type="project" value="UniProtKB-UniRule"/>
</dbReference>
<dbReference type="CDD" id="cd06456">
    <property type="entry name" value="M3A_DCP"/>
    <property type="match status" value="1"/>
</dbReference>
<feature type="chain" id="PRO_5042613306" evidence="8">
    <location>
        <begin position="29"/>
        <end position="717"/>
    </location>
</feature>
<dbReference type="SUPFAM" id="SSF55486">
    <property type="entry name" value="Metalloproteases ('zincins'), catalytic domain"/>
    <property type="match status" value="1"/>
</dbReference>
<dbReference type="InterPro" id="IPR024077">
    <property type="entry name" value="Neurolysin/TOP_dom2"/>
</dbReference>
<dbReference type="InterPro" id="IPR045090">
    <property type="entry name" value="Pept_M3A_M3B"/>
</dbReference>
<keyword evidence="8" id="KW-0732">Signal</keyword>
<keyword evidence="3 7" id="KW-0479">Metal-binding</keyword>
<dbReference type="Gene3D" id="3.40.390.10">
    <property type="entry name" value="Collagenase (Catalytic Domain)"/>
    <property type="match status" value="1"/>
</dbReference>